<sequence>MPVPTQPIYSGRHRQPDPGDVQPDIVHVEFRARDLAELNGPTVRLPLPSSAQTAARVVWGGQP</sequence>
<feature type="region of interest" description="Disordered" evidence="1">
    <location>
        <begin position="1"/>
        <end position="21"/>
    </location>
</feature>
<dbReference type="Proteomes" id="UP000590749">
    <property type="component" value="Unassembled WGS sequence"/>
</dbReference>
<evidence type="ECO:0000313" key="2">
    <source>
        <dbReference type="EMBL" id="MBB3098926.1"/>
    </source>
</evidence>
<accession>A0A7W5AMC2</accession>
<evidence type="ECO:0000256" key="1">
    <source>
        <dbReference type="SAM" id="MobiDB-lite"/>
    </source>
</evidence>
<evidence type="ECO:0000313" key="3">
    <source>
        <dbReference type="Proteomes" id="UP000590749"/>
    </source>
</evidence>
<name>A0A7W5AMC2_9ACTN</name>
<protein>
    <submittedName>
        <fullName evidence="2">Uncharacterized protein</fullName>
    </submittedName>
</protein>
<organism evidence="2 3">
    <name type="scientific">Actinoplanes campanulatus</name>
    <dbReference type="NCBI Taxonomy" id="113559"/>
    <lineage>
        <taxon>Bacteria</taxon>
        <taxon>Bacillati</taxon>
        <taxon>Actinomycetota</taxon>
        <taxon>Actinomycetes</taxon>
        <taxon>Micromonosporales</taxon>
        <taxon>Micromonosporaceae</taxon>
        <taxon>Actinoplanes</taxon>
    </lineage>
</organism>
<dbReference type="EMBL" id="JACHXF010000017">
    <property type="protein sequence ID" value="MBB3098926.1"/>
    <property type="molecule type" value="Genomic_DNA"/>
</dbReference>
<keyword evidence="3" id="KW-1185">Reference proteome</keyword>
<dbReference type="AlphaFoldDB" id="A0A7W5AMC2"/>
<comment type="caution">
    <text evidence="2">The sequence shown here is derived from an EMBL/GenBank/DDBJ whole genome shotgun (WGS) entry which is preliminary data.</text>
</comment>
<gene>
    <name evidence="2" type="ORF">FHR83_006632</name>
</gene>
<proteinExistence type="predicted"/>
<reference evidence="2 3" key="1">
    <citation type="submission" date="2020-08" db="EMBL/GenBank/DDBJ databases">
        <title>Genomic Encyclopedia of Type Strains, Phase III (KMG-III): the genomes of soil and plant-associated and newly described type strains.</title>
        <authorList>
            <person name="Whitman W."/>
        </authorList>
    </citation>
    <scope>NUCLEOTIDE SEQUENCE [LARGE SCALE GENOMIC DNA]</scope>
    <source>
        <strain evidence="2 3">CECT 3287</strain>
    </source>
</reference>